<name>A0ACC6TL53_9MICC</name>
<dbReference type="Proteomes" id="UP001549207">
    <property type="component" value="Unassembled WGS sequence"/>
</dbReference>
<accession>A0ACC6TL53</accession>
<evidence type="ECO:0000313" key="1">
    <source>
        <dbReference type="EMBL" id="MET3774417.1"/>
    </source>
</evidence>
<dbReference type="EC" id="1.2.4.1" evidence="1"/>
<evidence type="ECO:0000313" key="2">
    <source>
        <dbReference type="Proteomes" id="UP001549207"/>
    </source>
</evidence>
<keyword evidence="1" id="KW-0670">Pyruvate</keyword>
<keyword evidence="2" id="KW-1185">Reference proteome</keyword>
<organism evidence="1 2">
    <name type="scientific">Arthrobacter nitrophenolicus</name>
    <dbReference type="NCBI Taxonomy" id="683150"/>
    <lineage>
        <taxon>Bacteria</taxon>
        <taxon>Bacillati</taxon>
        <taxon>Actinomycetota</taxon>
        <taxon>Actinomycetes</taxon>
        <taxon>Micrococcales</taxon>
        <taxon>Micrococcaceae</taxon>
        <taxon>Arthrobacter</taxon>
    </lineage>
</organism>
<dbReference type="EMBL" id="JBEPNJ010000032">
    <property type="protein sequence ID" value="MET3774417.1"/>
    <property type="molecule type" value="Genomic_DNA"/>
</dbReference>
<reference evidence="1" key="1">
    <citation type="submission" date="2024-06" db="EMBL/GenBank/DDBJ databases">
        <title>Genomic Encyclopedia of Type Strains, Phase IV (KMG-IV): sequencing the most valuable type-strain genomes for metagenomic binning, comparative biology and taxonomic classification.</title>
        <authorList>
            <person name="Goeker M."/>
        </authorList>
    </citation>
    <scope>NUCLEOTIDE SEQUENCE</scope>
    <source>
        <strain evidence="1">SJCon</strain>
    </source>
</reference>
<protein>
    <submittedName>
        <fullName evidence="1">Pyruvate dehydrogenase E1 component alpha subunit</fullName>
        <ecNumber evidence="1">1.2.4.1</ecNumber>
    </submittedName>
</protein>
<gene>
    <name evidence="1" type="ORF">ABIC98_004093</name>
</gene>
<sequence>MTQIHDHESPQTAENLPPEEDLERLYTVAKTIQVCDQKIQKDVKAGTLKAATYPVAGLEAVCAGLALALNPDDYLVSTYRNLGDVIAKGVPLSPVIAEIAGRATGVAKGKGGAMHIADSAYGLMTTTGIVGSGLPIAAGLALSSLLAGDGKITAVTFGDGATSIGAFHEAMNLAAVWKLPILFVCQNNQWAEHTPTGDHMVITEIASKAKGYGMESATTDGFDPVATLEVLRRATESIRNGGGPFFVEAVTYRLSGHTSTADYSYMPKENLDAARGAEPVGKLRELLESSAVLSKERLEEIDGQALADVEDAFAFAYASDYPDPREAFTDVFSTKTMEISA</sequence>
<keyword evidence="1" id="KW-0560">Oxidoreductase</keyword>
<comment type="caution">
    <text evidence="1">The sequence shown here is derived from an EMBL/GenBank/DDBJ whole genome shotgun (WGS) entry which is preliminary data.</text>
</comment>
<proteinExistence type="predicted"/>